<keyword evidence="3" id="KW-1185">Reference proteome</keyword>
<evidence type="ECO:0000313" key="3">
    <source>
        <dbReference type="Proteomes" id="UP000609531"/>
    </source>
</evidence>
<proteinExistence type="predicted"/>
<evidence type="ECO:0000313" key="2">
    <source>
        <dbReference type="EMBL" id="MBJ3776412.1"/>
    </source>
</evidence>
<feature type="transmembrane region" description="Helical" evidence="1">
    <location>
        <begin position="54"/>
        <end position="73"/>
    </location>
</feature>
<keyword evidence="1" id="KW-1133">Transmembrane helix</keyword>
<dbReference type="Proteomes" id="UP000609531">
    <property type="component" value="Unassembled WGS sequence"/>
</dbReference>
<comment type="caution">
    <text evidence="2">The sequence shown here is derived from an EMBL/GenBank/DDBJ whole genome shotgun (WGS) entry which is preliminary data.</text>
</comment>
<evidence type="ECO:0000256" key="1">
    <source>
        <dbReference type="SAM" id="Phobius"/>
    </source>
</evidence>
<sequence length="145" mass="14926">MTRFLVGVTAHGRLNEWVASLVLLGIAVVLMLPGNTFAISPGFVAFARWIGGEAALGVPVAVIGTARVAALLVNGRIPYSHRFRAAGAVLGAAVFMSLAILFAAPIATGATAAASTAVTTYLVLAFGDLIAAWRSGADVRLARRH</sequence>
<reference evidence="2" key="1">
    <citation type="submission" date="2020-12" db="EMBL/GenBank/DDBJ databases">
        <title>Bacterial taxonomy.</title>
        <authorList>
            <person name="Pan X."/>
        </authorList>
    </citation>
    <scope>NUCLEOTIDE SEQUENCE</scope>
    <source>
        <strain evidence="2">B2012</strain>
    </source>
</reference>
<name>A0A934MDJ0_9HYPH</name>
<dbReference type="AlphaFoldDB" id="A0A934MDJ0"/>
<dbReference type="RefSeq" id="WP_198882318.1">
    <property type="nucleotide sequence ID" value="NZ_JAEKJA010000009.1"/>
</dbReference>
<feature type="transmembrane region" description="Helical" evidence="1">
    <location>
        <begin position="112"/>
        <end position="133"/>
    </location>
</feature>
<gene>
    <name evidence="2" type="ORF">JCR33_11965</name>
</gene>
<organism evidence="2 3">
    <name type="scientific">Acuticoccus mangrovi</name>
    <dbReference type="NCBI Taxonomy" id="2796142"/>
    <lineage>
        <taxon>Bacteria</taxon>
        <taxon>Pseudomonadati</taxon>
        <taxon>Pseudomonadota</taxon>
        <taxon>Alphaproteobacteria</taxon>
        <taxon>Hyphomicrobiales</taxon>
        <taxon>Amorphaceae</taxon>
        <taxon>Acuticoccus</taxon>
    </lineage>
</organism>
<dbReference type="EMBL" id="JAEKJA010000009">
    <property type="protein sequence ID" value="MBJ3776412.1"/>
    <property type="molecule type" value="Genomic_DNA"/>
</dbReference>
<keyword evidence="1" id="KW-0812">Transmembrane</keyword>
<accession>A0A934MDJ0</accession>
<keyword evidence="1" id="KW-0472">Membrane</keyword>
<feature type="transmembrane region" description="Helical" evidence="1">
    <location>
        <begin position="85"/>
        <end position="106"/>
    </location>
</feature>
<protein>
    <submittedName>
        <fullName evidence="2">Uncharacterized protein</fullName>
    </submittedName>
</protein>